<dbReference type="InterPro" id="IPR013103">
    <property type="entry name" value="RVT_2"/>
</dbReference>
<dbReference type="InterPro" id="IPR043502">
    <property type="entry name" value="DNA/RNA_pol_sf"/>
</dbReference>
<keyword evidence="2" id="KW-0808">Transferase</keyword>
<organism evidence="2 3">
    <name type="scientific">Hibiscus trionum</name>
    <name type="common">Flower of an hour</name>
    <dbReference type="NCBI Taxonomy" id="183268"/>
    <lineage>
        <taxon>Eukaryota</taxon>
        <taxon>Viridiplantae</taxon>
        <taxon>Streptophyta</taxon>
        <taxon>Embryophyta</taxon>
        <taxon>Tracheophyta</taxon>
        <taxon>Spermatophyta</taxon>
        <taxon>Magnoliopsida</taxon>
        <taxon>eudicotyledons</taxon>
        <taxon>Gunneridae</taxon>
        <taxon>Pentapetalae</taxon>
        <taxon>rosids</taxon>
        <taxon>malvids</taxon>
        <taxon>Malvales</taxon>
        <taxon>Malvaceae</taxon>
        <taxon>Malvoideae</taxon>
        <taxon>Hibiscus</taxon>
    </lineage>
</organism>
<dbReference type="Proteomes" id="UP001165190">
    <property type="component" value="Unassembled WGS sequence"/>
</dbReference>
<sequence length="298" mass="33655">MQIPPGLEGKTTRNTVCKLNKSLYGLKQSPRAWFERFAKAMVKNGFKQSQADHTLFRKVATTGKMTLLIVYVDDIIITGDNSREIENLKVVLAREFETKELGSLRYFLGMEVGRSSEGLVINQRKYILDLLTETGMLGCKPAETPMDPGLKFNKEEAGNPVDKKPYQRLVGKLIYLSLTRPDIAYSVSVISQHMSDPREEHLEAVNRILRYLKFTPGAGLIFMKNSDRTVKVYTDSSWAGELTDRRSVSGYCAYVWGNLVTWRSKKQAVVSRSSAEAEFRALALGICEGMWIKFEGEC</sequence>
<proteinExistence type="predicted"/>
<dbReference type="CDD" id="cd09272">
    <property type="entry name" value="RNase_HI_RT_Ty1"/>
    <property type="match status" value="1"/>
</dbReference>
<dbReference type="SUPFAM" id="SSF56672">
    <property type="entry name" value="DNA/RNA polymerases"/>
    <property type="match status" value="1"/>
</dbReference>
<evidence type="ECO:0000259" key="1">
    <source>
        <dbReference type="Pfam" id="PF07727"/>
    </source>
</evidence>
<protein>
    <submittedName>
        <fullName evidence="2">Cysteine-rich RLK (RECEPTOR-like protein kinase) 8</fullName>
    </submittedName>
</protein>
<dbReference type="PANTHER" id="PTHR11439:SF486">
    <property type="entry name" value="RLK (RECEPTOR-LIKE KINASE) PROTEIN, PUTATIVE-RELATED"/>
    <property type="match status" value="1"/>
</dbReference>
<gene>
    <name evidence="2" type="ORF">HRI_002337100</name>
</gene>
<dbReference type="Pfam" id="PF07727">
    <property type="entry name" value="RVT_2"/>
    <property type="match status" value="1"/>
</dbReference>
<keyword evidence="3" id="KW-1185">Reference proteome</keyword>
<dbReference type="PANTHER" id="PTHR11439">
    <property type="entry name" value="GAG-POL-RELATED RETROTRANSPOSON"/>
    <property type="match status" value="1"/>
</dbReference>
<dbReference type="AlphaFoldDB" id="A0A9W7I1Z4"/>
<reference evidence="2" key="1">
    <citation type="submission" date="2023-05" db="EMBL/GenBank/DDBJ databases">
        <title>Genome and transcriptome analyses reveal genes involved in the formation of fine ridges on petal epidermal cells in Hibiscus trionum.</title>
        <authorList>
            <person name="Koshimizu S."/>
            <person name="Masuda S."/>
            <person name="Ishii T."/>
            <person name="Shirasu K."/>
            <person name="Hoshino A."/>
            <person name="Arita M."/>
        </authorList>
    </citation>
    <scope>NUCLEOTIDE SEQUENCE</scope>
    <source>
        <strain evidence="2">Hamamatsu line</strain>
    </source>
</reference>
<keyword evidence="2" id="KW-0418">Kinase</keyword>
<comment type="caution">
    <text evidence="2">The sequence shown here is derived from an EMBL/GenBank/DDBJ whole genome shotgun (WGS) entry which is preliminary data.</text>
</comment>
<dbReference type="OrthoDB" id="996302at2759"/>
<accession>A0A9W7I1Z4</accession>
<feature type="domain" description="Reverse transcriptase Ty1/copia-type" evidence="1">
    <location>
        <begin position="2"/>
        <end position="146"/>
    </location>
</feature>
<evidence type="ECO:0000313" key="3">
    <source>
        <dbReference type="Proteomes" id="UP001165190"/>
    </source>
</evidence>
<dbReference type="EMBL" id="BSYR01000021">
    <property type="protein sequence ID" value="GMI86678.1"/>
    <property type="molecule type" value="Genomic_DNA"/>
</dbReference>
<name>A0A9W7I1Z4_HIBTR</name>
<dbReference type="GO" id="GO:0016301">
    <property type="term" value="F:kinase activity"/>
    <property type="evidence" value="ECO:0007669"/>
    <property type="project" value="UniProtKB-KW"/>
</dbReference>
<evidence type="ECO:0000313" key="2">
    <source>
        <dbReference type="EMBL" id="GMI86678.1"/>
    </source>
</evidence>